<dbReference type="Gene3D" id="2.40.50.140">
    <property type="entry name" value="Nucleic acid-binding proteins"/>
    <property type="match status" value="1"/>
</dbReference>
<dbReference type="SUPFAM" id="SSF50249">
    <property type="entry name" value="Nucleic acid-binding proteins"/>
    <property type="match status" value="1"/>
</dbReference>
<gene>
    <name evidence="4" type="primary">recO</name>
    <name evidence="6" type="ORF">RHAB15C_0001038</name>
</gene>
<dbReference type="InterPro" id="IPR022572">
    <property type="entry name" value="DNA_rep/recomb_RecO_N"/>
</dbReference>
<comment type="function">
    <text evidence="4">Involved in DNA repair and RecF pathway recombination.</text>
</comment>
<dbReference type="InterPro" id="IPR003717">
    <property type="entry name" value="RecO"/>
</dbReference>
<reference evidence="6 7" key="2">
    <citation type="submission" date="2021-05" db="EMBL/GenBank/DDBJ databases">
        <title>Ecology and evolution of chlamydial symbionts of arthropods.</title>
        <authorList>
            <person name="Halter T."/>
            <person name="Sixt B.S."/>
            <person name="Toenshoff E.R."/>
            <person name="Koestlbacher S."/>
            <person name="Schulz F."/>
            <person name="Kostanjsek R."/>
            <person name="Collingro A."/>
            <person name="Hendrickx F."/>
            <person name="Horn M."/>
        </authorList>
    </citation>
    <scope>NUCLEOTIDE SEQUENCE [LARGE SCALE GENOMIC DNA]</scope>
    <source>
        <strain evidence="6 7">15C</strain>
    </source>
</reference>
<evidence type="ECO:0000256" key="4">
    <source>
        <dbReference type="HAMAP-Rule" id="MF_00201"/>
    </source>
</evidence>
<proteinExistence type="inferred from homology"/>
<comment type="similarity">
    <text evidence="4">Belongs to the RecO family.</text>
</comment>
<evidence type="ECO:0000313" key="7">
    <source>
        <dbReference type="Proteomes" id="UP000822862"/>
    </source>
</evidence>
<keyword evidence="3 4" id="KW-0234">DNA repair</keyword>
<dbReference type="Pfam" id="PF02565">
    <property type="entry name" value="RecO_C"/>
    <property type="match status" value="1"/>
</dbReference>
<dbReference type="InterPro" id="IPR012340">
    <property type="entry name" value="NA-bd_OB-fold"/>
</dbReference>
<organism evidence="6 7">
    <name type="scientific">Candidatus Rhabdochlamydia porcellionis</name>
    <dbReference type="NCBI Taxonomy" id="225148"/>
    <lineage>
        <taxon>Bacteria</taxon>
        <taxon>Pseudomonadati</taxon>
        <taxon>Chlamydiota</taxon>
        <taxon>Chlamydiia</taxon>
        <taxon>Parachlamydiales</taxon>
        <taxon>Candidatus Rhabdochlamydiaceae</taxon>
        <taxon>Candidatus Rhabdochlamydia</taxon>
    </lineage>
</organism>
<evidence type="ECO:0000256" key="1">
    <source>
        <dbReference type="ARBA" id="ARBA00022763"/>
    </source>
</evidence>
<protein>
    <recommendedName>
        <fullName evidence="4">DNA repair protein RecO</fullName>
    </recommendedName>
    <alternativeName>
        <fullName evidence="4">Recombination protein O</fullName>
    </alternativeName>
</protein>
<dbReference type="PANTHER" id="PTHR33991">
    <property type="entry name" value="DNA REPAIR PROTEIN RECO"/>
    <property type="match status" value="1"/>
</dbReference>
<keyword evidence="2 4" id="KW-0233">DNA recombination</keyword>
<name>A0ABX8Z2L0_9BACT</name>
<dbReference type="EMBL" id="CP075585">
    <property type="protein sequence ID" value="QZA59153.1"/>
    <property type="molecule type" value="Genomic_DNA"/>
</dbReference>
<reference evidence="6 7" key="1">
    <citation type="submission" date="2020-01" db="EMBL/GenBank/DDBJ databases">
        <authorList>
            <person name="Sixt B."/>
            <person name="Schulz F."/>
            <person name="Kostanjsek R."/>
            <person name="Koestlbacher S."/>
            <person name="Collingro A."/>
            <person name="Toenshoff E."/>
            <person name="Horn M."/>
        </authorList>
    </citation>
    <scope>NUCLEOTIDE SEQUENCE [LARGE SCALE GENOMIC DNA]</scope>
    <source>
        <strain evidence="6 7">15C</strain>
    </source>
</reference>
<feature type="domain" description="DNA replication/recombination mediator RecO N-terminal" evidence="5">
    <location>
        <begin position="1"/>
        <end position="69"/>
    </location>
</feature>
<dbReference type="RefSeq" id="WP_194844761.1">
    <property type="nucleotide sequence ID" value="NZ_CP075585.1"/>
</dbReference>
<dbReference type="Pfam" id="PF11967">
    <property type="entry name" value="RecO_N"/>
    <property type="match status" value="1"/>
</dbReference>
<dbReference type="Proteomes" id="UP000822862">
    <property type="component" value="Chromosome"/>
</dbReference>
<evidence type="ECO:0000259" key="5">
    <source>
        <dbReference type="Pfam" id="PF11967"/>
    </source>
</evidence>
<dbReference type="SUPFAM" id="SSF57863">
    <property type="entry name" value="ArfGap/RecO-like zinc finger"/>
    <property type="match status" value="1"/>
</dbReference>
<evidence type="ECO:0000256" key="2">
    <source>
        <dbReference type="ARBA" id="ARBA00023172"/>
    </source>
</evidence>
<evidence type="ECO:0000313" key="6">
    <source>
        <dbReference type="EMBL" id="QZA59153.1"/>
    </source>
</evidence>
<keyword evidence="1 4" id="KW-0227">DNA damage</keyword>
<evidence type="ECO:0000256" key="3">
    <source>
        <dbReference type="ARBA" id="ARBA00023204"/>
    </source>
</evidence>
<dbReference type="HAMAP" id="MF_00201">
    <property type="entry name" value="RecO"/>
    <property type="match status" value="1"/>
</dbReference>
<sequence>MEYEKTEGIVLRSLPYQDKNRIVTVFTNCYGVLQFIIKGISVKRTDKLALSSPLCQGEYLFYRGKSSLMHFVDGSVLSEHLQLRTKMQHIQAAASLIQIILTSQVPHKPAPKVYQFFYKCLRAIPYFEDTTILINSFCIKLLKQEGLLVLQPFCSQCEKEAMALHYGESFCSFHAPKLCFRFSQEQWDTLLTLAYATTFSQIQNLDLSEDLNEKINQIFQENT</sequence>
<dbReference type="NCBIfam" id="TIGR00613">
    <property type="entry name" value="reco"/>
    <property type="match status" value="1"/>
</dbReference>
<keyword evidence="7" id="KW-1185">Reference proteome</keyword>
<accession>A0ABX8Z2L0</accession>
<dbReference type="PANTHER" id="PTHR33991:SF1">
    <property type="entry name" value="DNA REPAIR PROTEIN RECO"/>
    <property type="match status" value="1"/>
</dbReference>
<dbReference type="InterPro" id="IPR037278">
    <property type="entry name" value="ARFGAP/RecO"/>
</dbReference>